<dbReference type="AlphaFoldDB" id="A0A840NVB8"/>
<evidence type="ECO:0000313" key="3">
    <source>
        <dbReference type="Proteomes" id="UP000578449"/>
    </source>
</evidence>
<organism evidence="2 3">
    <name type="scientific">Thermocatellispora tengchongensis</name>
    <dbReference type="NCBI Taxonomy" id="1073253"/>
    <lineage>
        <taxon>Bacteria</taxon>
        <taxon>Bacillati</taxon>
        <taxon>Actinomycetota</taxon>
        <taxon>Actinomycetes</taxon>
        <taxon>Streptosporangiales</taxon>
        <taxon>Streptosporangiaceae</taxon>
        <taxon>Thermocatellispora</taxon>
    </lineage>
</organism>
<sequence length="85" mass="9247">MLRRLIVAAAVAASTLVVGGAMSAQPASAAPSTNCAVTGQAVALLDSAAKPCRWQEEEDYWCKYCYKKGKWRLKYCKDPEDDNGF</sequence>
<reference evidence="2 3" key="1">
    <citation type="submission" date="2020-08" db="EMBL/GenBank/DDBJ databases">
        <title>Genomic Encyclopedia of Type Strains, Phase IV (KMG-IV): sequencing the most valuable type-strain genomes for metagenomic binning, comparative biology and taxonomic classification.</title>
        <authorList>
            <person name="Goeker M."/>
        </authorList>
    </citation>
    <scope>NUCLEOTIDE SEQUENCE [LARGE SCALE GENOMIC DNA]</scope>
    <source>
        <strain evidence="2 3">DSM 45615</strain>
    </source>
</reference>
<feature type="signal peptide" evidence="1">
    <location>
        <begin position="1"/>
        <end position="29"/>
    </location>
</feature>
<evidence type="ECO:0000256" key="1">
    <source>
        <dbReference type="SAM" id="SignalP"/>
    </source>
</evidence>
<keyword evidence="3" id="KW-1185">Reference proteome</keyword>
<accession>A0A840NVB8</accession>
<comment type="caution">
    <text evidence="2">The sequence shown here is derived from an EMBL/GenBank/DDBJ whole genome shotgun (WGS) entry which is preliminary data.</text>
</comment>
<gene>
    <name evidence="2" type="ORF">HNP84_000878</name>
</gene>
<protein>
    <submittedName>
        <fullName evidence="2">Uncharacterized protein</fullName>
    </submittedName>
</protein>
<dbReference type="Proteomes" id="UP000578449">
    <property type="component" value="Unassembled WGS sequence"/>
</dbReference>
<name>A0A840NVB8_9ACTN</name>
<dbReference type="EMBL" id="JACHGN010000002">
    <property type="protein sequence ID" value="MBB5131172.1"/>
    <property type="molecule type" value="Genomic_DNA"/>
</dbReference>
<keyword evidence="1" id="KW-0732">Signal</keyword>
<feature type="chain" id="PRO_5032499675" evidence="1">
    <location>
        <begin position="30"/>
        <end position="85"/>
    </location>
</feature>
<proteinExistence type="predicted"/>
<evidence type="ECO:0000313" key="2">
    <source>
        <dbReference type="EMBL" id="MBB5131172.1"/>
    </source>
</evidence>
<dbReference type="RefSeq" id="WP_185048022.1">
    <property type="nucleotide sequence ID" value="NZ_BAABIX010000074.1"/>
</dbReference>